<dbReference type="HAMAP" id="MF_00061">
    <property type="entry name" value="IspE"/>
    <property type="match status" value="1"/>
</dbReference>
<keyword evidence="4 10" id="KW-0808">Transferase</keyword>
<dbReference type="GO" id="GO:0016114">
    <property type="term" value="P:terpenoid biosynthetic process"/>
    <property type="evidence" value="ECO:0007669"/>
    <property type="project" value="UniProtKB-UniRule"/>
</dbReference>
<dbReference type="EC" id="2.7.1.148" evidence="2 10"/>
<dbReference type="InterPro" id="IPR036554">
    <property type="entry name" value="GHMP_kinase_C_sf"/>
</dbReference>
<dbReference type="EMBL" id="FNOM01000001">
    <property type="protein sequence ID" value="SDW28405.1"/>
    <property type="molecule type" value="Genomic_DNA"/>
</dbReference>
<evidence type="ECO:0000259" key="11">
    <source>
        <dbReference type="Pfam" id="PF00288"/>
    </source>
</evidence>
<dbReference type="PANTHER" id="PTHR43527">
    <property type="entry name" value="4-DIPHOSPHOCYTIDYL-2-C-METHYL-D-ERYTHRITOL KINASE, CHLOROPLASTIC"/>
    <property type="match status" value="1"/>
</dbReference>
<evidence type="ECO:0000256" key="5">
    <source>
        <dbReference type="ARBA" id="ARBA00022741"/>
    </source>
</evidence>
<dbReference type="InterPro" id="IPR004424">
    <property type="entry name" value="IspE"/>
</dbReference>
<comment type="catalytic activity">
    <reaction evidence="10">
        <text>4-CDP-2-C-methyl-D-erythritol + ATP = 4-CDP-2-C-methyl-D-erythritol 2-phosphate + ADP + H(+)</text>
        <dbReference type="Rhea" id="RHEA:18437"/>
        <dbReference type="ChEBI" id="CHEBI:15378"/>
        <dbReference type="ChEBI" id="CHEBI:30616"/>
        <dbReference type="ChEBI" id="CHEBI:57823"/>
        <dbReference type="ChEBI" id="CHEBI:57919"/>
        <dbReference type="ChEBI" id="CHEBI:456216"/>
        <dbReference type="EC" id="2.7.1.148"/>
    </reaction>
</comment>
<evidence type="ECO:0000313" key="14">
    <source>
        <dbReference type="Proteomes" id="UP000198539"/>
    </source>
</evidence>
<keyword evidence="6 10" id="KW-0418">Kinase</keyword>
<sequence length="299" mass="30447">MDAAVVDAPVVNGAVVDGALAEPARAKINLTLHVTGRRADGYHLLDSLVVFADVGDVVSAEPADALSLSVIGPRGAGVPVGADNLVFRAAKLMAPGGGARLTLDKHLPAASGIGGGSADAAACLRVLAHLWGCELPPLADQLRLGADVPVCVVSRPCRMTGIGEGLAPVPRLPPVWLLLVNPGVGLETPQVFRALTTADHAPMPQDLPVWADAADLAFWLAAQRNDLQPAAIACAPVVGQVLDAVGSTAECLLARMSGSGATCFGVYASRTAADRAADTMRIAHPDWWVAATGLHGAGT</sequence>
<proteinExistence type="inferred from homology"/>
<dbReference type="InterPro" id="IPR020568">
    <property type="entry name" value="Ribosomal_Su5_D2-typ_SF"/>
</dbReference>
<evidence type="ECO:0000256" key="6">
    <source>
        <dbReference type="ARBA" id="ARBA00022777"/>
    </source>
</evidence>
<evidence type="ECO:0000256" key="4">
    <source>
        <dbReference type="ARBA" id="ARBA00022679"/>
    </source>
</evidence>
<accession>A0A1H2SA18</accession>
<dbReference type="Pfam" id="PF00288">
    <property type="entry name" value="GHMP_kinases_N"/>
    <property type="match status" value="1"/>
</dbReference>
<dbReference type="GO" id="GO:0005524">
    <property type="term" value="F:ATP binding"/>
    <property type="evidence" value="ECO:0007669"/>
    <property type="project" value="UniProtKB-UniRule"/>
</dbReference>
<feature type="active site" evidence="10">
    <location>
        <position position="147"/>
    </location>
</feature>
<dbReference type="PIRSF" id="PIRSF010376">
    <property type="entry name" value="IspE"/>
    <property type="match status" value="1"/>
</dbReference>
<organism evidence="13 14">
    <name type="scientific">Roseicitreum antarcticum</name>
    <dbReference type="NCBI Taxonomy" id="564137"/>
    <lineage>
        <taxon>Bacteria</taxon>
        <taxon>Pseudomonadati</taxon>
        <taxon>Pseudomonadota</taxon>
        <taxon>Alphaproteobacteria</taxon>
        <taxon>Rhodobacterales</taxon>
        <taxon>Paracoccaceae</taxon>
        <taxon>Roseicitreum</taxon>
    </lineage>
</organism>
<reference evidence="13 14" key="1">
    <citation type="submission" date="2016-10" db="EMBL/GenBank/DDBJ databases">
        <authorList>
            <person name="de Groot N.N."/>
        </authorList>
    </citation>
    <scope>NUCLEOTIDE SEQUENCE [LARGE SCALE GENOMIC DNA]</scope>
    <source>
        <strain evidence="13 14">CGMCC 1.8894</strain>
    </source>
</reference>
<dbReference type="InterPro" id="IPR013750">
    <property type="entry name" value="GHMP_kinase_C_dom"/>
</dbReference>
<comment type="pathway">
    <text evidence="10">Isoprenoid biosynthesis; isopentenyl diphosphate biosynthesis via DXP pathway; isopentenyl diphosphate from 1-deoxy-D-xylulose 5-phosphate: step 3/6.</text>
</comment>
<protein>
    <recommendedName>
        <fullName evidence="3 10">4-diphosphocytidyl-2-C-methyl-D-erythritol kinase</fullName>
        <shortName evidence="10">CMK</shortName>
        <ecNumber evidence="2 10">2.7.1.148</ecNumber>
    </recommendedName>
    <alternativeName>
        <fullName evidence="9 10">4-(cytidine-5'-diphospho)-2-C-methyl-D-erythritol kinase</fullName>
    </alternativeName>
</protein>
<evidence type="ECO:0000256" key="10">
    <source>
        <dbReference type="HAMAP-Rule" id="MF_00061"/>
    </source>
</evidence>
<keyword evidence="5 10" id="KW-0547">Nucleotide-binding</keyword>
<gene>
    <name evidence="10" type="primary">ispE</name>
    <name evidence="13" type="ORF">SAMN04488238_101543</name>
</gene>
<dbReference type="SUPFAM" id="SSF55060">
    <property type="entry name" value="GHMP Kinase, C-terminal domain"/>
    <property type="match status" value="1"/>
</dbReference>
<dbReference type="Gene3D" id="3.30.230.10">
    <property type="match status" value="1"/>
</dbReference>
<evidence type="ECO:0000256" key="3">
    <source>
        <dbReference type="ARBA" id="ARBA00017473"/>
    </source>
</evidence>
<evidence type="ECO:0000313" key="13">
    <source>
        <dbReference type="EMBL" id="SDW28405.1"/>
    </source>
</evidence>
<dbReference type="GO" id="GO:0050515">
    <property type="term" value="F:4-(cytidine 5'-diphospho)-2-C-methyl-D-erythritol kinase activity"/>
    <property type="evidence" value="ECO:0007669"/>
    <property type="project" value="UniProtKB-UniRule"/>
</dbReference>
<dbReference type="NCBIfam" id="NF011202">
    <property type="entry name" value="PRK14608.1"/>
    <property type="match status" value="1"/>
</dbReference>
<feature type="binding site" evidence="10">
    <location>
        <begin position="108"/>
        <end position="118"/>
    </location>
    <ligand>
        <name>ATP</name>
        <dbReference type="ChEBI" id="CHEBI:30616"/>
    </ligand>
</feature>
<keyword evidence="8 10" id="KW-0414">Isoprene biosynthesis</keyword>
<evidence type="ECO:0000256" key="7">
    <source>
        <dbReference type="ARBA" id="ARBA00022840"/>
    </source>
</evidence>
<dbReference type="PANTHER" id="PTHR43527:SF2">
    <property type="entry name" value="4-DIPHOSPHOCYTIDYL-2-C-METHYL-D-ERYTHRITOL KINASE, CHLOROPLASTIC"/>
    <property type="match status" value="1"/>
</dbReference>
<keyword evidence="7 10" id="KW-0067">ATP-binding</keyword>
<feature type="active site" evidence="10">
    <location>
        <position position="27"/>
    </location>
</feature>
<comment type="similarity">
    <text evidence="1 10">Belongs to the GHMP kinase family. IspE subfamily.</text>
</comment>
<evidence type="ECO:0000256" key="2">
    <source>
        <dbReference type="ARBA" id="ARBA00012052"/>
    </source>
</evidence>
<dbReference type="InterPro" id="IPR014721">
    <property type="entry name" value="Ribsml_uS5_D2-typ_fold_subgr"/>
</dbReference>
<evidence type="ECO:0000256" key="8">
    <source>
        <dbReference type="ARBA" id="ARBA00023229"/>
    </source>
</evidence>
<dbReference type="GO" id="GO:0019288">
    <property type="term" value="P:isopentenyl diphosphate biosynthetic process, methylerythritol 4-phosphate pathway"/>
    <property type="evidence" value="ECO:0007669"/>
    <property type="project" value="UniProtKB-UniRule"/>
</dbReference>
<dbReference type="AlphaFoldDB" id="A0A1H2SA18"/>
<comment type="function">
    <text evidence="10">Catalyzes the phosphorylation of the position 2 hydroxy group of 4-diphosphocytidyl-2C-methyl-D-erythritol.</text>
</comment>
<dbReference type="SUPFAM" id="SSF54211">
    <property type="entry name" value="Ribosomal protein S5 domain 2-like"/>
    <property type="match status" value="1"/>
</dbReference>
<feature type="domain" description="GHMP kinase C-terminal" evidence="12">
    <location>
        <begin position="212"/>
        <end position="282"/>
    </location>
</feature>
<keyword evidence="14" id="KW-1185">Reference proteome</keyword>
<evidence type="ECO:0000256" key="9">
    <source>
        <dbReference type="ARBA" id="ARBA00032554"/>
    </source>
</evidence>
<dbReference type="Gene3D" id="3.30.70.890">
    <property type="entry name" value="GHMP kinase, C-terminal domain"/>
    <property type="match status" value="1"/>
</dbReference>
<dbReference type="InterPro" id="IPR006204">
    <property type="entry name" value="GHMP_kinase_N_dom"/>
</dbReference>
<dbReference type="UniPathway" id="UPA00056">
    <property type="reaction ID" value="UER00094"/>
</dbReference>
<dbReference type="NCBIfam" id="TIGR00154">
    <property type="entry name" value="ispE"/>
    <property type="match status" value="1"/>
</dbReference>
<name>A0A1H2SA18_9RHOB</name>
<dbReference type="Pfam" id="PF08544">
    <property type="entry name" value="GHMP_kinases_C"/>
    <property type="match status" value="1"/>
</dbReference>
<feature type="domain" description="GHMP kinase N-terminal" evidence="11">
    <location>
        <begin position="84"/>
        <end position="152"/>
    </location>
</feature>
<dbReference type="STRING" id="564137.SAMN04488238_101543"/>
<evidence type="ECO:0000259" key="12">
    <source>
        <dbReference type="Pfam" id="PF08544"/>
    </source>
</evidence>
<evidence type="ECO:0000256" key="1">
    <source>
        <dbReference type="ARBA" id="ARBA00009684"/>
    </source>
</evidence>
<dbReference type="Proteomes" id="UP000198539">
    <property type="component" value="Unassembled WGS sequence"/>
</dbReference>